<name>A0ACC1XVC4_MELAZ</name>
<evidence type="ECO:0000313" key="1">
    <source>
        <dbReference type="EMBL" id="KAJ4714867.1"/>
    </source>
</evidence>
<keyword evidence="2" id="KW-1185">Reference proteome</keyword>
<proteinExistence type="predicted"/>
<dbReference type="EMBL" id="CM051400">
    <property type="protein sequence ID" value="KAJ4714867.1"/>
    <property type="molecule type" value="Genomic_DNA"/>
</dbReference>
<organism evidence="1 2">
    <name type="scientific">Melia azedarach</name>
    <name type="common">Chinaberry tree</name>
    <dbReference type="NCBI Taxonomy" id="155640"/>
    <lineage>
        <taxon>Eukaryota</taxon>
        <taxon>Viridiplantae</taxon>
        <taxon>Streptophyta</taxon>
        <taxon>Embryophyta</taxon>
        <taxon>Tracheophyta</taxon>
        <taxon>Spermatophyta</taxon>
        <taxon>Magnoliopsida</taxon>
        <taxon>eudicotyledons</taxon>
        <taxon>Gunneridae</taxon>
        <taxon>Pentapetalae</taxon>
        <taxon>rosids</taxon>
        <taxon>malvids</taxon>
        <taxon>Sapindales</taxon>
        <taxon>Meliaceae</taxon>
        <taxon>Melia</taxon>
    </lineage>
</organism>
<comment type="caution">
    <text evidence="1">The sequence shown here is derived from an EMBL/GenBank/DDBJ whole genome shotgun (WGS) entry which is preliminary data.</text>
</comment>
<accession>A0ACC1XVC4</accession>
<reference evidence="1 2" key="1">
    <citation type="journal article" date="2023" name="Science">
        <title>Complex scaffold remodeling in plant triterpene biosynthesis.</title>
        <authorList>
            <person name="De La Pena R."/>
            <person name="Hodgson H."/>
            <person name="Liu J.C."/>
            <person name="Stephenson M.J."/>
            <person name="Martin A.C."/>
            <person name="Owen C."/>
            <person name="Harkess A."/>
            <person name="Leebens-Mack J."/>
            <person name="Jimenez L.E."/>
            <person name="Osbourn A."/>
            <person name="Sattely E.S."/>
        </authorList>
    </citation>
    <scope>NUCLEOTIDE SEQUENCE [LARGE SCALE GENOMIC DNA]</scope>
    <source>
        <strain evidence="2">cv. JPN11</strain>
        <tissue evidence="1">Leaf</tissue>
    </source>
</reference>
<sequence>MNSNRDNNGHGTHTASTAAGNYVKGASFFGYARGTAREMAPLAHVAMYKVLWDSSGSAPDVMATTDQAIADGADVISLSVGITGVPWFEDPVAMASFAAMEKGILVMLSAGNGGRDCAQWHPMASFVSLQEGQAVLSYIQRTSKPTASMEFQRAKVGAKPAPKVAAYSSRGPSASCPSILKPDIMAPGALLFKRMYTPWSPAAIRSAMVTTADPFDNTLGTIKDLEDHNKPASSLAMGAGHINLNKAIDPGLIYDATAEDYVKLLCGMNYTAKQIHIITKSSTYNCSNPPLDLDYPSFIAFFNPSDASCGTKLEQNFQRTETNVGDANAYYSAKVTPMTGFKVKVVPKKLILKHKYEKRSYKLILQRPQEMEELGVRGALSWVDAEGMHVVRNPIVATKMIPEDHNPC</sequence>
<evidence type="ECO:0000313" key="2">
    <source>
        <dbReference type="Proteomes" id="UP001164539"/>
    </source>
</evidence>
<gene>
    <name evidence="1" type="ORF">OWV82_013286</name>
</gene>
<dbReference type="Proteomes" id="UP001164539">
    <property type="component" value="Chromosome 7"/>
</dbReference>
<protein>
    <submittedName>
        <fullName evidence="1">Subtilisin-like protease</fullName>
    </submittedName>
</protein>